<dbReference type="EnsemblMetazoa" id="XM_022809773">
    <property type="protein sequence ID" value="XP_022665508"/>
    <property type="gene ID" value="LOC111252247"/>
</dbReference>
<evidence type="ECO:0000256" key="1">
    <source>
        <dbReference type="SAM" id="MobiDB-lite"/>
    </source>
</evidence>
<evidence type="ECO:0000313" key="3">
    <source>
        <dbReference type="Proteomes" id="UP000594260"/>
    </source>
</evidence>
<protein>
    <submittedName>
        <fullName evidence="2">Uncharacterized protein</fullName>
    </submittedName>
</protein>
<evidence type="ECO:0000313" key="2">
    <source>
        <dbReference type="EnsemblMetazoa" id="XP_022665508"/>
    </source>
</evidence>
<organism evidence="2 3">
    <name type="scientific">Varroa destructor</name>
    <name type="common">Honeybee mite</name>
    <dbReference type="NCBI Taxonomy" id="109461"/>
    <lineage>
        <taxon>Eukaryota</taxon>
        <taxon>Metazoa</taxon>
        <taxon>Ecdysozoa</taxon>
        <taxon>Arthropoda</taxon>
        <taxon>Chelicerata</taxon>
        <taxon>Arachnida</taxon>
        <taxon>Acari</taxon>
        <taxon>Parasitiformes</taxon>
        <taxon>Mesostigmata</taxon>
        <taxon>Gamasina</taxon>
        <taxon>Dermanyssoidea</taxon>
        <taxon>Varroidae</taxon>
        <taxon>Varroa</taxon>
    </lineage>
</organism>
<feature type="region of interest" description="Disordered" evidence="1">
    <location>
        <begin position="377"/>
        <end position="430"/>
    </location>
</feature>
<reference evidence="2" key="1">
    <citation type="submission" date="2021-01" db="UniProtKB">
        <authorList>
            <consortium name="EnsemblMetazoa"/>
        </authorList>
    </citation>
    <scope>IDENTIFICATION</scope>
</reference>
<sequence>MIVIVYCVALTLGLCLYWILHTEPARSFLIVSPASVNECDPMICSSQGYCSSSNKHSEDPRNNVSLASHSSPDDSIRIRAGSVELLREGGGNASGTTDQLSHEVVLVDPSMASQTKCAALKQNESDTLQTNSARLPRQQLRFETTCPQLTGVCTGRYSSLHIDKAVYIPRINHAGSFRLMDTPSSQPTHLQQEAQQNGLHSRIWPPGRRLTRAGMAGVKASCSLVELRGSCGVSEMRLGCGSSDADSSFGSLLRLSGTHCGRPARLLHFAGRGPDTLVTANGVTLLQQTGQHSVSSGSIAESAASQTSQSQKELRMIRGQLFQEGDSNNNNSLHENHQYSNMIERTLQSYHTETSIGSRCDARPAHVAELRLDQTVSNATNAARRHRQLQEASSGKKNSISLKSSLRNSKGRQRQSGFRDGGAAFARSRRSTVVEAACNTSGPHCKLRPALKLAVHSSLSTWNSGRQRQRYVPNSECDIYGSFKIPSQKTVTVTAAYATQNSNNTSSRNNNNIENSYYNPHQHPDIGSRRCSAPTDEEGSLKRPLATKCQSISSEKLSNESLIVTRYSGQICGSRRVIDNAKLYDSTDSSAQSFETERSFRQESLTETTDLFGIGCNAASVSTCRRKDQTNEGETDFARSLRKSIAVNIEKTELLNSMAITSS</sequence>
<dbReference type="RefSeq" id="XP_022665508.1">
    <property type="nucleotide sequence ID" value="XM_022809773.1"/>
</dbReference>
<proteinExistence type="predicted"/>
<keyword evidence="3" id="KW-1185">Reference proteome</keyword>
<feature type="compositionally biased region" description="Polar residues" evidence="1">
    <location>
        <begin position="390"/>
        <end position="408"/>
    </location>
</feature>
<dbReference type="KEGG" id="vde:111252247"/>
<accession>A0A7M7KFV2</accession>
<dbReference type="AlphaFoldDB" id="A0A7M7KFV2"/>
<dbReference type="InParanoid" id="A0A7M7KFV2"/>
<feature type="region of interest" description="Disordered" evidence="1">
    <location>
        <begin position="501"/>
        <end position="539"/>
    </location>
</feature>
<name>A0A7M7KFV2_VARDE</name>
<dbReference type="GeneID" id="111252247"/>
<feature type="compositionally biased region" description="Low complexity" evidence="1">
    <location>
        <begin position="501"/>
        <end position="519"/>
    </location>
</feature>
<dbReference type="Proteomes" id="UP000594260">
    <property type="component" value="Unplaced"/>
</dbReference>